<keyword evidence="3" id="KW-1185">Reference proteome</keyword>
<dbReference type="PROSITE" id="PS50878">
    <property type="entry name" value="RT_POL"/>
    <property type="match status" value="1"/>
</dbReference>
<dbReference type="SUPFAM" id="SSF56672">
    <property type="entry name" value="DNA/RNA polymerases"/>
    <property type="match status" value="1"/>
</dbReference>
<evidence type="ECO:0000313" key="3">
    <source>
        <dbReference type="Proteomes" id="UP000008281"/>
    </source>
</evidence>
<dbReference type="PRINTS" id="PR01345">
    <property type="entry name" value="CERVTRCPTASE"/>
</dbReference>
<dbReference type="STRING" id="31234.E3NM87"/>
<dbReference type="AlphaFoldDB" id="E3NM87"/>
<dbReference type="OMA" id="MEWILLE"/>
<dbReference type="InterPro" id="IPR000477">
    <property type="entry name" value="RT_dom"/>
</dbReference>
<dbReference type="PANTHER" id="PTHR33332">
    <property type="entry name" value="REVERSE TRANSCRIPTASE DOMAIN-CONTAINING PROTEIN"/>
    <property type="match status" value="1"/>
</dbReference>
<sequence length="525" mass="58785">MSYLNSRIRVLTRSIRCNYARTEKRILNSPHSFAARSLITRRLRCTSGIPSLSHLGRIVSTDSEKAAIFTTAFSSNFKNPTAIPNVSDFSSSVNPSASHPIDLQDSDMFAPWVIENSLRKLPPRCGFSPHLANFLIIKKCATTLALPLSIVFNDSFRTSTVPQSWKKAVVTPVLKKGNASFPNNYRPISLTDPFSRIFERIICNRIKSDFAHKLSVHQHGFLAKRSCASSLVQVISNYNIILKTHKTLDVVFFDFQKAFDQVPHNLLLNKLSSFGISPPFVAWFSDFLSSRSFSVKVNSFIDPSSASISAGVPQGSVSGPLLFLLFINDLLLSLNDIPHLHVAAYADDIKIYSHLPSSLQAGIDLVSTWAESNFLPLAHSKTGLLRLGSLNPHHQFLIASSPILDSNSVRDLGLLVEPDLKFRAHISRTVALARLRCSQILKSFKSNNPALYSFLFKTYVLPILEYCSVIFCLSPSSHLSRLLESTLRVYSRKTLQRCNISFSCYSQRLELLSMHSIRHRRLKSQ</sequence>
<dbReference type="OrthoDB" id="410104at2759"/>
<name>E3NM87_CAERE</name>
<dbReference type="InParanoid" id="E3NM87"/>
<protein>
    <recommendedName>
        <fullName evidence="1">Reverse transcriptase domain-containing protein</fullName>
    </recommendedName>
</protein>
<dbReference type="EMBL" id="DS268995">
    <property type="protein sequence ID" value="EFP06934.1"/>
    <property type="molecule type" value="Genomic_DNA"/>
</dbReference>
<dbReference type="Pfam" id="PF00078">
    <property type="entry name" value="RVT_1"/>
    <property type="match status" value="1"/>
</dbReference>
<proteinExistence type="predicted"/>
<dbReference type="eggNOG" id="KOG1075">
    <property type="taxonomic scope" value="Eukaryota"/>
</dbReference>
<feature type="domain" description="Reverse transcriptase" evidence="1">
    <location>
        <begin position="154"/>
        <end position="416"/>
    </location>
</feature>
<reference evidence="2" key="1">
    <citation type="submission" date="2007-07" db="EMBL/GenBank/DDBJ databases">
        <title>PCAP assembly of the Caenorhabditis remanei genome.</title>
        <authorList>
            <consortium name="The Caenorhabditis remanei Sequencing Consortium"/>
            <person name="Wilson R.K."/>
        </authorList>
    </citation>
    <scope>NUCLEOTIDE SEQUENCE [LARGE SCALE GENOMIC DNA]</scope>
    <source>
        <strain evidence="2">PB4641</strain>
    </source>
</reference>
<accession>E3NM87</accession>
<gene>
    <name evidence="2" type="ORF">CRE_20617</name>
</gene>
<dbReference type="CDD" id="cd01650">
    <property type="entry name" value="RT_nLTR_like"/>
    <property type="match status" value="1"/>
</dbReference>
<evidence type="ECO:0000313" key="2">
    <source>
        <dbReference type="EMBL" id="EFP06934.1"/>
    </source>
</evidence>
<organism evidence="3">
    <name type="scientific">Caenorhabditis remanei</name>
    <name type="common">Caenorhabditis vulgaris</name>
    <dbReference type="NCBI Taxonomy" id="31234"/>
    <lineage>
        <taxon>Eukaryota</taxon>
        <taxon>Metazoa</taxon>
        <taxon>Ecdysozoa</taxon>
        <taxon>Nematoda</taxon>
        <taxon>Chromadorea</taxon>
        <taxon>Rhabditida</taxon>
        <taxon>Rhabditina</taxon>
        <taxon>Rhabditomorpha</taxon>
        <taxon>Rhabditoidea</taxon>
        <taxon>Rhabditidae</taxon>
        <taxon>Peloderinae</taxon>
        <taxon>Caenorhabditis</taxon>
    </lineage>
</organism>
<dbReference type="Proteomes" id="UP000008281">
    <property type="component" value="Unassembled WGS sequence"/>
</dbReference>
<evidence type="ECO:0000259" key="1">
    <source>
        <dbReference type="PROSITE" id="PS50878"/>
    </source>
</evidence>
<dbReference type="InterPro" id="IPR043502">
    <property type="entry name" value="DNA/RNA_pol_sf"/>
</dbReference>
<dbReference type="HOGENOM" id="CLU_000680_20_2_1"/>